<reference evidence="1" key="1">
    <citation type="submission" date="2022-03" db="EMBL/GenBank/DDBJ databases">
        <authorList>
            <person name="Brunel B."/>
        </authorList>
    </citation>
    <scope>NUCLEOTIDE SEQUENCE</scope>
    <source>
        <strain evidence="1">STM4922sample</strain>
    </source>
</reference>
<evidence type="ECO:0000313" key="1">
    <source>
        <dbReference type="EMBL" id="CAH2400478.1"/>
    </source>
</evidence>
<gene>
    <name evidence="1" type="ORF">MES4922_240018</name>
</gene>
<evidence type="ECO:0000313" key="2">
    <source>
        <dbReference type="Proteomes" id="UP001152604"/>
    </source>
</evidence>
<protein>
    <submittedName>
        <fullName evidence="1">Uncharacterized protein</fullName>
    </submittedName>
</protein>
<sequence>MFGKIEHSKCGAVLKCQAETSGVLQELDANLICSRDIKCYSNQKPTTVLKPLIRDHR</sequence>
<organism evidence="1 2">
    <name type="scientific">Mesorhizobium ventifaucium</name>
    <dbReference type="NCBI Taxonomy" id="666020"/>
    <lineage>
        <taxon>Bacteria</taxon>
        <taxon>Pseudomonadati</taxon>
        <taxon>Pseudomonadota</taxon>
        <taxon>Alphaproteobacteria</taxon>
        <taxon>Hyphomicrobiales</taxon>
        <taxon>Phyllobacteriaceae</taxon>
        <taxon>Mesorhizobium</taxon>
    </lineage>
</organism>
<dbReference type="EMBL" id="CAKXZS010000017">
    <property type="protein sequence ID" value="CAH2400478.1"/>
    <property type="molecule type" value="Genomic_DNA"/>
</dbReference>
<dbReference type="Proteomes" id="UP001152604">
    <property type="component" value="Unassembled WGS sequence"/>
</dbReference>
<keyword evidence="2" id="KW-1185">Reference proteome</keyword>
<comment type="caution">
    <text evidence="1">The sequence shown here is derived from an EMBL/GenBank/DDBJ whole genome shotgun (WGS) entry which is preliminary data.</text>
</comment>
<accession>A0ABN8JSI1</accession>
<name>A0ABN8JSI1_9HYPH</name>
<proteinExistence type="predicted"/>